<proteinExistence type="predicted"/>
<dbReference type="PATRIC" id="fig|1423779.3.peg.1150"/>
<evidence type="ECO:0000259" key="3">
    <source>
        <dbReference type="Pfam" id="PF00535"/>
    </source>
</evidence>
<comment type="caution">
    <text evidence="4">The sequence shown here is derived from an EMBL/GenBank/DDBJ whole genome shotgun (WGS) entry which is preliminary data.</text>
</comment>
<reference evidence="4 5" key="1">
    <citation type="journal article" date="2015" name="Genome Announc.">
        <title>Expanding the biotechnology potential of lactobacilli through comparative genomics of 213 strains and associated genera.</title>
        <authorList>
            <person name="Sun Z."/>
            <person name="Harris H.M."/>
            <person name="McCann A."/>
            <person name="Guo C."/>
            <person name="Argimon S."/>
            <person name="Zhang W."/>
            <person name="Yang X."/>
            <person name="Jeffery I.B."/>
            <person name="Cooney J.C."/>
            <person name="Kagawa T.F."/>
            <person name="Liu W."/>
            <person name="Song Y."/>
            <person name="Salvetti E."/>
            <person name="Wrobel A."/>
            <person name="Rasinkangas P."/>
            <person name="Parkhill J."/>
            <person name="Rea M.C."/>
            <person name="O'Sullivan O."/>
            <person name="Ritari J."/>
            <person name="Douillard F.P."/>
            <person name="Paul Ross R."/>
            <person name="Yang R."/>
            <person name="Briner A.E."/>
            <person name="Felis G.E."/>
            <person name="de Vos W.M."/>
            <person name="Barrangou R."/>
            <person name="Klaenhammer T.R."/>
            <person name="Caufield P.W."/>
            <person name="Cui Y."/>
            <person name="Zhang H."/>
            <person name="O'Toole P.W."/>
        </authorList>
    </citation>
    <scope>NUCLEOTIDE SEQUENCE [LARGE SCALE GENOMIC DNA]</scope>
    <source>
        <strain evidence="4 5">DSM 4864</strain>
    </source>
</reference>
<accession>A0A0R1W942</accession>
<name>A0A0R1W942_9LACO</name>
<evidence type="ECO:0000256" key="1">
    <source>
        <dbReference type="ARBA" id="ARBA00022676"/>
    </source>
</evidence>
<keyword evidence="1" id="KW-0328">Glycosyltransferase</keyword>
<dbReference type="AlphaFoldDB" id="A0A0R1W942"/>
<feature type="domain" description="Glycosyltransferase 2-like" evidence="3">
    <location>
        <begin position="5"/>
        <end position="153"/>
    </location>
</feature>
<gene>
    <name evidence="4" type="ORF">FC49_GL001116</name>
</gene>
<dbReference type="PANTHER" id="PTHR22916">
    <property type="entry name" value="GLYCOSYLTRANSFERASE"/>
    <property type="match status" value="1"/>
</dbReference>
<dbReference type="Proteomes" id="UP000050973">
    <property type="component" value="Unassembled WGS sequence"/>
</dbReference>
<organism evidence="4 5">
    <name type="scientific">Limosilactobacillus oris DSM 4864</name>
    <dbReference type="NCBI Taxonomy" id="1423779"/>
    <lineage>
        <taxon>Bacteria</taxon>
        <taxon>Bacillati</taxon>
        <taxon>Bacillota</taxon>
        <taxon>Bacilli</taxon>
        <taxon>Lactobacillales</taxon>
        <taxon>Lactobacillaceae</taxon>
        <taxon>Limosilactobacillus</taxon>
    </lineage>
</organism>
<keyword evidence="2 4" id="KW-0808">Transferase</keyword>
<sequence>MEKISVIVPVYNIGSYLERCVKSITNQSFRNLQIILVNDGSTDDSLQVCEQLRKQDDRITVVTKANQGLGYARNTGLAVATGDYVTFVDGDDYLAPQMLEHLYSRLKKDNSDIACMHFFRQDAAGTYYFYIDKQSPRQQALARAYSPEEWLRLEPSNTVIQQVFFQAWGKLYKRELFQDIEYPRESLAEDNLTTWKLYLSAKRISYLLADEYCWVMRNNSLTEADNKSYTSYNNIQAINDRIQLYSILGISPAFLTTDWLNWLRRLSTGQPQGNELDNYRRASYFEQVFQKYQKKSPS</sequence>
<dbReference type="SUPFAM" id="SSF53448">
    <property type="entry name" value="Nucleotide-diphospho-sugar transferases"/>
    <property type="match status" value="1"/>
</dbReference>
<dbReference type="Gene3D" id="3.90.550.10">
    <property type="entry name" value="Spore Coat Polysaccharide Biosynthesis Protein SpsA, Chain A"/>
    <property type="match status" value="1"/>
</dbReference>
<evidence type="ECO:0000313" key="4">
    <source>
        <dbReference type="EMBL" id="KRM14446.1"/>
    </source>
</evidence>
<dbReference type="GO" id="GO:0016757">
    <property type="term" value="F:glycosyltransferase activity"/>
    <property type="evidence" value="ECO:0007669"/>
    <property type="project" value="UniProtKB-KW"/>
</dbReference>
<dbReference type="InterPro" id="IPR001173">
    <property type="entry name" value="Glyco_trans_2-like"/>
</dbReference>
<evidence type="ECO:0000313" key="5">
    <source>
        <dbReference type="Proteomes" id="UP000050973"/>
    </source>
</evidence>
<dbReference type="CDD" id="cd00761">
    <property type="entry name" value="Glyco_tranf_GTA_type"/>
    <property type="match status" value="1"/>
</dbReference>
<protein>
    <submittedName>
        <fullName evidence="4">Glycosyltransferase, group 2 family protein</fullName>
    </submittedName>
</protein>
<dbReference type="PANTHER" id="PTHR22916:SF51">
    <property type="entry name" value="GLYCOSYLTRANSFERASE EPSH-RELATED"/>
    <property type="match status" value="1"/>
</dbReference>
<dbReference type="EMBL" id="AZGE01000029">
    <property type="protein sequence ID" value="KRM14446.1"/>
    <property type="molecule type" value="Genomic_DNA"/>
</dbReference>
<dbReference type="InterPro" id="IPR029044">
    <property type="entry name" value="Nucleotide-diphossugar_trans"/>
</dbReference>
<evidence type="ECO:0000256" key="2">
    <source>
        <dbReference type="ARBA" id="ARBA00022679"/>
    </source>
</evidence>
<dbReference type="RefSeq" id="WP_003715727.1">
    <property type="nucleotide sequence ID" value="NZ_AZGE01000029.1"/>
</dbReference>
<dbReference type="Pfam" id="PF00535">
    <property type="entry name" value="Glycos_transf_2"/>
    <property type="match status" value="1"/>
</dbReference>